<keyword evidence="12" id="KW-1185">Reference proteome</keyword>
<name>A0A3E0HKL5_9PSEU</name>
<evidence type="ECO:0000313" key="12">
    <source>
        <dbReference type="Proteomes" id="UP000256269"/>
    </source>
</evidence>
<dbReference type="AlphaFoldDB" id="A0A3E0HKL5"/>
<feature type="transmembrane region" description="Helical" evidence="9">
    <location>
        <begin position="30"/>
        <end position="52"/>
    </location>
</feature>
<evidence type="ECO:0000256" key="7">
    <source>
        <dbReference type="ARBA" id="ARBA00022840"/>
    </source>
</evidence>
<keyword evidence="9" id="KW-0812">Transmembrane</keyword>
<dbReference type="CDD" id="cd16917">
    <property type="entry name" value="HATPase_UhpB-NarQ-NarX-like"/>
    <property type="match status" value="1"/>
</dbReference>
<evidence type="ECO:0000256" key="6">
    <source>
        <dbReference type="ARBA" id="ARBA00022777"/>
    </source>
</evidence>
<dbReference type="EC" id="2.7.13.3" evidence="2"/>
<evidence type="ECO:0000256" key="5">
    <source>
        <dbReference type="ARBA" id="ARBA00022741"/>
    </source>
</evidence>
<keyword evidence="9" id="KW-0472">Membrane</keyword>
<feature type="transmembrane region" description="Helical" evidence="9">
    <location>
        <begin position="97"/>
        <end position="120"/>
    </location>
</feature>
<reference evidence="11 12" key="1">
    <citation type="submission" date="2018-08" db="EMBL/GenBank/DDBJ databases">
        <title>Genomic Encyclopedia of Archaeal and Bacterial Type Strains, Phase II (KMG-II): from individual species to whole genera.</title>
        <authorList>
            <person name="Goeker M."/>
        </authorList>
    </citation>
    <scope>NUCLEOTIDE SEQUENCE [LARGE SCALE GENOMIC DNA]</scope>
    <source>
        <strain evidence="11 12">DSM 45791</strain>
    </source>
</reference>
<evidence type="ECO:0000256" key="4">
    <source>
        <dbReference type="ARBA" id="ARBA00022679"/>
    </source>
</evidence>
<gene>
    <name evidence="11" type="ORF">BCF44_106121</name>
</gene>
<evidence type="ECO:0000256" key="3">
    <source>
        <dbReference type="ARBA" id="ARBA00022553"/>
    </source>
</evidence>
<feature type="transmembrane region" description="Helical" evidence="9">
    <location>
        <begin position="127"/>
        <end position="145"/>
    </location>
</feature>
<dbReference type="InterPro" id="IPR050482">
    <property type="entry name" value="Sensor_HK_TwoCompSys"/>
</dbReference>
<dbReference type="PANTHER" id="PTHR24421:SF10">
    <property type="entry name" value="NITRATE_NITRITE SENSOR PROTEIN NARQ"/>
    <property type="match status" value="1"/>
</dbReference>
<dbReference type="Pfam" id="PF07730">
    <property type="entry name" value="HisKA_3"/>
    <property type="match status" value="1"/>
</dbReference>
<dbReference type="SUPFAM" id="SSF55874">
    <property type="entry name" value="ATPase domain of HSP90 chaperone/DNA topoisomerase II/histidine kinase"/>
    <property type="match status" value="1"/>
</dbReference>
<dbReference type="GO" id="GO:0000155">
    <property type="term" value="F:phosphorelay sensor kinase activity"/>
    <property type="evidence" value="ECO:0007669"/>
    <property type="project" value="InterPro"/>
</dbReference>
<dbReference type="EMBL" id="QUNO01000006">
    <property type="protein sequence ID" value="REH46957.1"/>
    <property type="molecule type" value="Genomic_DNA"/>
</dbReference>
<dbReference type="OrthoDB" id="227596at2"/>
<accession>A0A3E0HKL5</accession>
<keyword evidence="3" id="KW-0597">Phosphoprotein</keyword>
<sequence>MRAAVTPDYGRAMGMDVRPPLLRRLRPGHWFALDCVAAVAVALVWGGTLLGGHSDAAPASRWVGLLGATLLAVPLLLRRRWPWVAFGLGIPAFGMSLATSVVPVVPFASVPMALVAYSVAARGSRRAYAALAAILVAVAAATVWNGQWVTVLLPGAVVVIGWGAGSLRAQYRGYAEALATQREREADALVADERLRIARELHDVVAHSMSVITVQADMGRLVFDRKPAAAAAALGVIETTGRDALTELRRMLGVLRDTDSRGVLGPAPGLAGLDGLVARTAAAGVNVDVVVRGMPRPLPAGVDVSAYRIVQEALTNVVKHAGTPTCRVTIAYGQDAVLLTVTDDGRGGPPGPGGHGLVGMRERAALCAGELRAGPVPGGFEVAARLPDGDRW</sequence>
<feature type="domain" description="Histidine kinase/HSP90-like ATPase" evidence="10">
    <location>
        <begin position="301"/>
        <end position="390"/>
    </location>
</feature>
<evidence type="ECO:0000256" key="8">
    <source>
        <dbReference type="ARBA" id="ARBA00023012"/>
    </source>
</evidence>
<protein>
    <recommendedName>
        <fullName evidence="2">histidine kinase</fullName>
        <ecNumber evidence="2">2.7.13.3</ecNumber>
    </recommendedName>
</protein>
<feature type="transmembrane region" description="Helical" evidence="9">
    <location>
        <begin position="151"/>
        <end position="169"/>
    </location>
</feature>
<comment type="caution">
    <text evidence="11">The sequence shown here is derived from an EMBL/GenBank/DDBJ whole genome shotgun (WGS) entry which is preliminary data.</text>
</comment>
<keyword evidence="9" id="KW-1133">Transmembrane helix</keyword>
<feature type="transmembrane region" description="Helical" evidence="9">
    <location>
        <begin position="59"/>
        <end position="77"/>
    </location>
</feature>
<dbReference type="Proteomes" id="UP000256269">
    <property type="component" value="Unassembled WGS sequence"/>
</dbReference>
<keyword evidence="7" id="KW-0067">ATP-binding</keyword>
<dbReference type="InterPro" id="IPR003594">
    <property type="entry name" value="HATPase_dom"/>
</dbReference>
<dbReference type="PANTHER" id="PTHR24421">
    <property type="entry name" value="NITRATE/NITRITE SENSOR PROTEIN NARX-RELATED"/>
    <property type="match status" value="1"/>
</dbReference>
<dbReference type="Gene3D" id="1.20.5.1930">
    <property type="match status" value="1"/>
</dbReference>
<dbReference type="GO" id="GO:0005524">
    <property type="term" value="F:ATP binding"/>
    <property type="evidence" value="ECO:0007669"/>
    <property type="project" value="UniProtKB-KW"/>
</dbReference>
<dbReference type="Pfam" id="PF02518">
    <property type="entry name" value="HATPase_c"/>
    <property type="match status" value="1"/>
</dbReference>
<dbReference type="InterPro" id="IPR011712">
    <property type="entry name" value="Sig_transdc_His_kin_sub3_dim/P"/>
</dbReference>
<keyword evidence="6 11" id="KW-0418">Kinase</keyword>
<keyword evidence="5" id="KW-0547">Nucleotide-binding</keyword>
<dbReference type="GO" id="GO:0046983">
    <property type="term" value="F:protein dimerization activity"/>
    <property type="evidence" value="ECO:0007669"/>
    <property type="project" value="InterPro"/>
</dbReference>
<proteinExistence type="predicted"/>
<dbReference type="InterPro" id="IPR055558">
    <property type="entry name" value="DUF7134"/>
</dbReference>
<keyword evidence="8" id="KW-0902">Two-component regulatory system</keyword>
<keyword evidence="4" id="KW-0808">Transferase</keyword>
<evidence type="ECO:0000259" key="10">
    <source>
        <dbReference type="SMART" id="SM00387"/>
    </source>
</evidence>
<organism evidence="11 12">
    <name type="scientific">Kutzneria buriramensis</name>
    <dbReference type="NCBI Taxonomy" id="1045776"/>
    <lineage>
        <taxon>Bacteria</taxon>
        <taxon>Bacillati</taxon>
        <taxon>Actinomycetota</taxon>
        <taxon>Actinomycetes</taxon>
        <taxon>Pseudonocardiales</taxon>
        <taxon>Pseudonocardiaceae</taxon>
        <taxon>Kutzneria</taxon>
    </lineage>
</organism>
<evidence type="ECO:0000256" key="2">
    <source>
        <dbReference type="ARBA" id="ARBA00012438"/>
    </source>
</evidence>
<evidence type="ECO:0000313" key="11">
    <source>
        <dbReference type="EMBL" id="REH46957.1"/>
    </source>
</evidence>
<dbReference type="GO" id="GO:0016020">
    <property type="term" value="C:membrane"/>
    <property type="evidence" value="ECO:0007669"/>
    <property type="project" value="InterPro"/>
</dbReference>
<dbReference type="InterPro" id="IPR036890">
    <property type="entry name" value="HATPase_C_sf"/>
</dbReference>
<dbReference type="SMART" id="SM00387">
    <property type="entry name" value="HATPase_c"/>
    <property type="match status" value="1"/>
</dbReference>
<evidence type="ECO:0000256" key="9">
    <source>
        <dbReference type="SAM" id="Phobius"/>
    </source>
</evidence>
<dbReference type="Gene3D" id="3.30.565.10">
    <property type="entry name" value="Histidine kinase-like ATPase, C-terminal domain"/>
    <property type="match status" value="1"/>
</dbReference>
<dbReference type="Pfam" id="PF23539">
    <property type="entry name" value="DUF7134"/>
    <property type="match status" value="1"/>
</dbReference>
<evidence type="ECO:0000256" key="1">
    <source>
        <dbReference type="ARBA" id="ARBA00000085"/>
    </source>
</evidence>
<comment type="catalytic activity">
    <reaction evidence="1">
        <text>ATP + protein L-histidine = ADP + protein N-phospho-L-histidine.</text>
        <dbReference type="EC" id="2.7.13.3"/>
    </reaction>
</comment>